<gene>
    <name evidence="1" type="ORF">Goshw_004404</name>
</gene>
<proteinExistence type="predicted"/>
<accession>A0A7J9N2J5</accession>
<name>A0A7J9N2J5_GOSSC</name>
<evidence type="ECO:0000313" key="2">
    <source>
        <dbReference type="Proteomes" id="UP000593576"/>
    </source>
</evidence>
<protein>
    <submittedName>
        <fullName evidence="1">Uncharacterized protein</fullName>
    </submittedName>
</protein>
<dbReference type="EMBL" id="JABFAF010268012">
    <property type="protein sequence ID" value="MBA0877384.1"/>
    <property type="molecule type" value="Genomic_DNA"/>
</dbReference>
<comment type="caution">
    <text evidence="1">The sequence shown here is derived from an EMBL/GenBank/DDBJ whole genome shotgun (WGS) entry which is preliminary data.</text>
</comment>
<dbReference type="OrthoDB" id="10419314at2759"/>
<organism evidence="1 2">
    <name type="scientific">Gossypium schwendimanii</name>
    <name type="common">Cotton</name>
    <dbReference type="NCBI Taxonomy" id="34291"/>
    <lineage>
        <taxon>Eukaryota</taxon>
        <taxon>Viridiplantae</taxon>
        <taxon>Streptophyta</taxon>
        <taxon>Embryophyta</taxon>
        <taxon>Tracheophyta</taxon>
        <taxon>Spermatophyta</taxon>
        <taxon>Magnoliopsida</taxon>
        <taxon>eudicotyledons</taxon>
        <taxon>Gunneridae</taxon>
        <taxon>Pentapetalae</taxon>
        <taxon>rosids</taxon>
        <taxon>malvids</taxon>
        <taxon>Malvales</taxon>
        <taxon>Malvaceae</taxon>
        <taxon>Malvoideae</taxon>
        <taxon>Gossypium</taxon>
    </lineage>
</organism>
<dbReference type="Proteomes" id="UP000593576">
    <property type="component" value="Unassembled WGS sequence"/>
</dbReference>
<sequence>MEKGFLDKVEDNTVVRIWAETAHREKGDSLTEGRASEFCFTFGKVDWCLPWKSIRPCFGAQRFKLTRLILELLVSRPCKI</sequence>
<keyword evidence="2" id="KW-1185">Reference proteome</keyword>
<dbReference type="AlphaFoldDB" id="A0A7J9N2J5"/>
<reference evidence="1 2" key="1">
    <citation type="journal article" date="2019" name="Genome Biol. Evol.">
        <title>Insights into the evolution of the New World diploid cottons (Gossypium, subgenus Houzingenia) based on genome sequencing.</title>
        <authorList>
            <person name="Grover C.E."/>
            <person name="Arick M.A. 2nd"/>
            <person name="Thrash A."/>
            <person name="Conover J.L."/>
            <person name="Sanders W.S."/>
            <person name="Peterson D.G."/>
            <person name="Frelichowski J.E."/>
            <person name="Scheffler J.A."/>
            <person name="Scheffler B.E."/>
            <person name="Wendel J.F."/>
        </authorList>
    </citation>
    <scope>NUCLEOTIDE SEQUENCE [LARGE SCALE GENOMIC DNA]</scope>
    <source>
        <strain evidence="1">1</strain>
        <tissue evidence="1">Leaf</tissue>
    </source>
</reference>
<evidence type="ECO:0000313" key="1">
    <source>
        <dbReference type="EMBL" id="MBA0877384.1"/>
    </source>
</evidence>